<proteinExistence type="predicted"/>
<keyword evidence="2" id="KW-1185">Reference proteome</keyword>
<dbReference type="AlphaFoldDB" id="A0ABD1YPR2"/>
<reference evidence="1 2" key="1">
    <citation type="submission" date="2024-09" db="EMBL/GenBank/DDBJ databases">
        <title>Chromosome-scale assembly of Riccia fluitans.</title>
        <authorList>
            <person name="Paukszto L."/>
            <person name="Sawicki J."/>
            <person name="Karawczyk K."/>
            <person name="Piernik-Szablinska J."/>
            <person name="Szczecinska M."/>
            <person name="Mazdziarz M."/>
        </authorList>
    </citation>
    <scope>NUCLEOTIDE SEQUENCE [LARGE SCALE GENOMIC DNA]</scope>
    <source>
        <strain evidence="1">Rf_01</strain>
        <tissue evidence="1">Aerial parts of the thallus</tissue>
    </source>
</reference>
<dbReference type="EMBL" id="JBHFFA010000003">
    <property type="protein sequence ID" value="KAL2632762.1"/>
    <property type="molecule type" value="Genomic_DNA"/>
</dbReference>
<comment type="caution">
    <text evidence="1">The sequence shown here is derived from an EMBL/GenBank/DDBJ whole genome shotgun (WGS) entry which is preliminary data.</text>
</comment>
<evidence type="ECO:0000313" key="2">
    <source>
        <dbReference type="Proteomes" id="UP001605036"/>
    </source>
</evidence>
<evidence type="ECO:0000313" key="1">
    <source>
        <dbReference type="EMBL" id="KAL2632762.1"/>
    </source>
</evidence>
<gene>
    <name evidence="1" type="ORF">R1flu_004241</name>
</gene>
<organism evidence="1 2">
    <name type="scientific">Riccia fluitans</name>
    <dbReference type="NCBI Taxonomy" id="41844"/>
    <lineage>
        <taxon>Eukaryota</taxon>
        <taxon>Viridiplantae</taxon>
        <taxon>Streptophyta</taxon>
        <taxon>Embryophyta</taxon>
        <taxon>Marchantiophyta</taxon>
        <taxon>Marchantiopsida</taxon>
        <taxon>Marchantiidae</taxon>
        <taxon>Marchantiales</taxon>
        <taxon>Ricciaceae</taxon>
        <taxon>Riccia</taxon>
    </lineage>
</organism>
<accession>A0ABD1YPR2</accession>
<name>A0ABD1YPR2_9MARC</name>
<protein>
    <submittedName>
        <fullName evidence="1">Uncharacterized protein</fullName>
    </submittedName>
</protein>
<dbReference type="Proteomes" id="UP001605036">
    <property type="component" value="Unassembled WGS sequence"/>
</dbReference>
<sequence>MSVEEVSGSFSVVRMSSSSTEVENFRRLFPIQYIERYLDSGLYCATGWSPSGAGRDQPMSFKVVCVKLMMMNGLHI</sequence>